<name>A0ABW2AJ33_9MICO</name>
<dbReference type="EMBL" id="JBHSWH010000001">
    <property type="protein sequence ID" value="MFC6706861.1"/>
    <property type="molecule type" value="Genomic_DNA"/>
</dbReference>
<proteinExistence type="predicted"/>
<gene>
    <name evidence="1" type="ORF">ACFQDH_16765</name>
</gene>
<reference evidence="2" key="1">
    <citation type="journal article" date="2019" name="Int. J. Syst. Evol. Microbiol.">
        <title>The Global Catalogue of Microorganisms (GCM) 10K type strain sequencing project: providing services to taxonomists for standard genome sequencing and annotation.</title>
        <authorList>
            <consortium name="The Broad Institute Genomics Platform"/>
            <consortium name="The Broad Institute Genome Sequencing Center for Infectious Disease"/>
            <person name="Wu L."/>
            <person name="Ma J."/>
        </authorList>
    </citation>
    <scope>NUCLEOTIDE SEQUENCE [LARGE SCALE GENOMIC DNA]</scope>
    <source>
        <strain evidence="2">CCUG 58127</strain>
    </source>
</reference>
<dbReference type="RefSeq" id="WP_382403539.1">
    <property type="nucleotide sequence ID" value="NZ_JBHSWH010000001.1"/>
</dbReference>
<protein>
    <submittedName>
        <fullName evidence="1">Uncharacterized protein</fullName>
    </submittedName>
</protein>
<evidence type="ECO:0000313" key="1">
    <source>
        <dbReference type="EMBL" id="MFC6706861.1"/>
    </source>
</evidence>
<sequence length="94" mass="10351">MSAYPVNDNARQRLRDAQRAEAEALAAVTRAQLARSKLQTKVDASDLAVAAAIRRLVDVSGAERTAQLLDETTRAVRRWIHLARSTPDAPRKDS</sequence>
<accession>A0ABW2AJ33</accession>
<dbReference type="Proteomes" id="UP001596298">
    <property type="component" value="Unassembled WGS sequence"/>
</dbReference>
<evidence type="ECO:0000313" key="2">
    <source>
        <dbReference type="Proteomes" id="UP001596298"/>
    </source>
</evidence>
<keyword evidence="2" id="KW-1185">Reference proteome</keyword>
<organism evidence="1 2">
    <name type="scientific">Flexivirga alba</name>
    <dbReference type="NCBI Taxonomy" id="702742"/>
    <lineage>
        <taxon>Bacteria</taxon>
        <taxon>Bacillati</taxon>
        <taxon>Actinomycetota</taxon>
        <taxon>Actinomycetes</taxon>
        <taxon>Micrococcales</taxon>
        <taxon>Dermacoccaceae</taxon>
        <taxon>Flexivirga</taxon>
    </lineage>
</organism>
<comment type="caution">
    <text evidence="1">The sequence shown here is derived from an EMBL/GenBank/DDBJ whole genome shotgun (WGS) entry which is preliminary data.</text>
</comment>